<name>A0ABQ4FF33_9ACTN</name>
<evidence type="ECO:0000313" key="3">
    <source>
        <dbReference type="EMBL" id="GIH33426.1"/>
    </source>
</evidence>
<evidence type="ECO:0000313" key="4">
    <source>
        <dbReference type="Proteomes" id="UP000651728"/>
    </source>
</evidence>
<reference evidence="3 4" key="1">
    <citation type="submission" date="2021-01" db="EMBL/GenBank/DDBJ databases">
        <title>Whole genome shotgun sequence of Microbispora amethystogenes NBRC 101907.</title>
        <authorList>
            <person name="Komaki H."/>
            <person name="Tamura T."/>
        </authorList>
    </citation>
    <scope>NUCLEOTIDE SEQUENCE [LARGE SCALE GENOMIC DNA]</scope>
    <source>
        <strain evidence="3 4">NBRC 101907</strain>
    </source>
</reference>
<accession>A0ABQ4FF33</accession>
<feature type="region of interest" description="Disordered" evidence="1">
    <location>
        <begin position="40"/>
        <end position="77"/>
    </location>
</feature>
<proteinExistence type="predicted"/>
<keyword evidence="2" id="KW-0732">Signal</keyword>
<evidence type="ECO:0000256" key="1">
    <source>
        <dbReference type="SAM" id="MobiDB-lite"/>
    </source>
</evidence>
<protein>
    <submittedName>
        <fullName evidence="3">Uncharacterized protein</fullName>
    </submittedName>
</protein>
<sequence length="77" mass="7527">MGALIAAAAAASGQVSGAFAALGLGVAAPLVVEKLTRLVPAPQSNGTDPQSLIPHPGNRAQVPPGNRAQEGAQFDAS</sequence>
<dbReference type="EMBL" id="BOOB01000025">
    <property type="protein sequence ID" value="GIH33426.1"/>
    <property type="molecule type" value="Genomic_DNA"/>
</dbReference>
<gene>
    <name evidence="3" type="ORF">Mam01_35900</name>
</gene>
<feature type="chain" id="PRO_5045241315" evidence="2">
    <location>
        <begin position="21"/>
        <end position="77"/>
    </location>
</feature>
<organism evidence="3 4">
    <name type="scientific">Microbispora amethystogenes</name>
    <dbReference type="NCBI Taxonomy" id="1427754"/>
    <lineage>
        <taxon>Bacteria</taxon>
        <taxon>Bacillati</taxon>
        <taxon>Actinomycetota</taxon>
        <taxon>Actinomycetes</taxon>
        <taxon>Streptosporangiales</taxon>
        <taxon>Streptosporangiaceae</taxon>
        <taxon>Microbispora</taxon>
    </lineage>
</organism>
<evidence type="ECO:0000256" key="2">
    <source>
        <dbReference type="SAM" id="SignalP"/>
    </source>
</evidence>
<feature type="signal peptide" evidence="2">
    <location>
        <begin position="1"/>
        <end position="20"/>
    </location>
</feature>
<dbReference type="Proteomes" id="UP000651728">
    <property type="component" value="Unassembled WGS sequence"/>
</dbReference>
<comment type="caution">
    <text evidence="3">The sequence shown here is derived from an EMBL/GenBank/DDBJ whole genome shotgun (WGS) entry which is preliminary data.</text>
</comment>
<keyword evidence="4" id="KW-1185">Reference proteome</keyword>